<evidence type="ECO:0000313" key="2">
    <source>
        <dbReference type="Proteomes" id="UP000838412"/>
    </source>
</evidence>
<dbReference type="AlphaFoldDB" id="A0A8J9VT65"/>
<name>A0A8J9VT65_BRALA</name>
<keyword evidence="2" id="KW-1185">Reference proteome</keyword>
<gene>
    <name evidence="1" type="primary">Hypp5986</name>
    <name evidence="1" type="ORF">BLAG_LOCUS4329</name>
</gene>
<dbReference type="EMBL" id="OV696696">
    <property type="protein sequence ID" value="CAH1240343.1"/>
    <property type="molecule type" value="Genomic_DNA"/>
</dbReference>
<protein>
    <submittedName>
        <fullName evidence="1">Hypp5986 protein</fullName>
    </submittedName>
</protein>
<sequence length="79" mass="9028">MCSMYCHVIYGSQPASGIAASQLVCEEVVSIESTLGDSGVFYRYKSHDFDLQLSFKLERFSRLELQELKPSLFRWSPQS</sequence>
<accession>A0A8J9VT65</accession>
<reference evidence="1" key="1">
    <citation type="submission" date="2022-01" db="EMBL/GenBank/DDBJ databases">
        <authorList>
            <person name="Braso-Vives M."/>
        </authorList>
    </citation>
    <scope>NUCLEOTIDE SEQUENCE</scope>
</reference>
<organism evidence="1 2">
    <name type="scientific">Branchiostoma lanceolatum</name>
    <name type="common">Common lancelet</name>
    <name type="synonym">Amphioxus lanceolatum</name>
    <dbReference type="NCBI Taxonomy" id="7740"/>
    <lineage>
        <taxon>Eukaryota</taxon>
        <taxon>Metazoa</taxon>
        <taxon>Chordata</taxon>
        <taxon>Cephalochordata</taxon>
        <taxon>Leptocardii</taxon>
        <taxon>Amphioxiformes</taxon>
        <taxon>Branchiostomatidae</taxon>
        <taxon>Branchiostoma</taxon>
    </lineage>
</organism>
<evidence type="ECO:0000313" key="1">
    <source>
        <dbReference type="EMBL" id="CAH1240343.1"/>
    </source>
</evidence>
<dbReference type="Proteomes" id="UP000838412">
    <property type="component" value="Chromosome 11"/>
</dbReference>
<proteinExistence type="predicted"/>